<dbReference type="InterPro" id="IPR017853">
    <property type="entry name" value="GH"/>
</dbReference>
<dbReference type="InterPro" id="IPR008979">
    <property type="entry name" value="Galactose-bd-like_sf"/>
</dbReference>
<evidence type="ECO:0000313" key="7">
    <source>
        <dbReference type="EMBL" id="KAE8008123.1"/>
    </source>
</evidence>
<dbReference type="Proteomes" id="UP000327013">
    <property type="component" value="Chromosome 2"/>
</dbReference>
<evidence type="ECO:0000256" key="5">
    <source>
        <dbReference type="ARBA" id="ARBA00023326"/>
    </source>
</evidence>
<keyword evidence="3" id="KW-0378">Hydrolase</keyword>
<dbReference type="PROSITE" id="PS51760">
    <property type="entry name" value="GH10_2"/>
    <property type="match status" value="2"/>
</dbReference>
<dbReference type="InterPro" id="IPR001000">
    <property type="entry name" value="GH10_dom"/>
</dbReference>
<dbReference type="GO" id="GO:0031176">
    <property type="term" value="F:endo-1,4-beta-xylanase activity"/>
    <property type="evidence" value="ECO:0007669"/>
    <property type="project" value="UniProtKB-ARBA"/>
</dbReference>
<evidence type="ECO:0000256" key="1">
    <source>
        <dbReference type="ARBA" id="ARBA00007495"/>
    </source>
</evidence>
<comment type="similarity">
    <text evidence="1">Belongs to the glycosyl hydrolase 10 (cellulase F) family.</text>
</comment>
<accession>A0A5N6QPK3</accession>
<dbReference type="OrthoDB" id="3055998at2759"/>
<organism evidence="7 8">
    <name type="scientific">Carpinus fangiana</name>
    <dbReference type="NCBI Taxonomy" id="176857"/>
    <lineage>
        <taxon>Eukaryota</taxon>
        <taxon>Viridiplantae</taxon>
        <taxon>Streptophyta</taxon>
        <taxon>Embryophyta</taxon>
        <taxon>Tracheophyta</taxon>
        <taxon>Spermatophyta</taxon>
        <taxon>Magnoliopsida</taxon>
        <taxon>eudicotyledons</taxon>
        <taxon>Gunneridae</taxon>
        <taxon>Pentapetalae</taxon>
        <taxon>rosids</taxon>
        <taxon>fabids</taxon>
        <taxon>Fagales</taxon>
        <taxon>Betulaceae</taxon>
        <taxon>Carpinus</taxon>
    </lineage>
</organism>
<evidence type="ECO:0000259" key="6">
    <source>
        <dbReference type="PROSITE" id="PS51760"/>
    </source>
</evidence>
<dbReference type="SUPFAM" id="SSF49785">
    <property type="entry name" value="Galactose-binding domain-like"/>
    <property type="match status" value="1"/>
</dbReference>
<dbReference type="PANTHER" id="PTHR31490">
    <property type="entry name" value="GLYCOSYL HYDROLASE"/>
    <property type="match status" value="1"/>
</dbReference>
<dbReference type="InterPro" id="IPR044846">
    <property type="entry name" value="GH10"/>
</dbReference>
<name>A0A5N6QPK3_9ROSI</name>
<keyword evidence="8" id="KW-1185">Reference proteome</keyword>
<dbReference type="SUPFAM" id="SSF51445">
    <property type="entry name" value="(Trans)glycosidases"/>
    <property type="match status" value="2"/>
</dbReference>
<dbReference type="EMBL" id="CM017322">
    <property type="protein sequence ID" value="KAE8008123.1"/>
    <property type="molecule type" value="Genomic_DNA"/>
</dbReference>
<gene>
    <name evidence="7" type="ORF">FH972_004664</name>
</gene>
<proteinExistence type="inferred from homology"/>
<dbReference type="Pfam" id="PF02018">
    <property type="entry name" value="CBM_4_9"/>
    <property type="match status" value="1"/>
</dbReference>
<dbReference type="GO" id="GO:0000272">
    <property type="term" value="P:polysaccharide catabolic process"/>
    <property type="evidence" value="ECO:0007669"/>
    <property type="project" value="UniProtKB-KW"/>
</dbReference>
<dbReference type="Gene3D" id="3.20.20.80">
    <property type="entry name" value="Glycosidases"/>
    <property type="match status" value="2"/>
</dbReference>
<evidence type="ECO:0000256" key="2">
    <source>
        <dbReference type="ARBA" id="ARBA00022737"/>
    </source>
</evidence>
<evidence type="ECO:0000313" key="8">
    <source>
        <dbReference type="Proteomes" id="UP000327013"/>
    </source>
</evidence>
<dbReference type="Gene3D" id="2.60.120.260">
    <property type="entry name" value="Galactose-binding domain-like"/>
    <property type="match status" value="1"/>
</dbReference>
<dbReference type="PANTHER" id="PTHR31490:SF52">
    <property type="entry name" value="ENDO-1,4-BETA-XYLANASE 5-RELATED"/>
    <property type="match status" value="1"/>
</dbReference>
<protein>
    <recommendedName>
        <fullName evidence="6">GH10 domain-containing protein</fullName>
    </recommendedName>
</protein>
<dbReference type="InterPro" id="IPR003305">
    <property type="entry name" value="CenC_carb-bd"/>
</dbReference>
<keyword evidence="4" id="KW-0119">Carbohydrate metabolism</keyword>
<feature type="domain" description="GH10" evidence="6">
    <location>
        <begin position="187"/>
        <end position="485"/>
    </location>
</feature>
<evidence type="ECO:0000256" key="3">
    <source>
        <dbReference type="ARBA" id="ARBA00022801"/>
    </source>
</evidence>
<keyword evidence="2" id="KW-0677">Repeat</keyword>
<keyword evidence="5" id="KW-0624">Polysaccharide degradation</keyword>
<evidence type="ECO:0000256" key="4">
    <source>
        <dbReference type="ARBA" id="ARBA00023277"/>
    </source>
</evidence>
<sequence>MLINQCLVETQKAQYGGGIIVNPDFNYSLVGWTVYRQGEVEDRVSKAGNRFIVLHSRTHPLHSLSQKVQLEKGKLYTFSAWVKISEGRETVSVVFRTSDGELVHGGKVIAEHGCWSLLKGGIFANFSSSVEIGFQSQSTKVELWIDSVSLQPFTKKQWRSHQEESIDKVRKSMMRFQITNANKTAMQGAIVSIKQMKSDFPFGCCMNYNILKYTDYQNWFASRFKFTTFTNEMKWYSTEKIQGQENYTVSDAMLKFAKQHGISVRGHNIFWDDPKYQPAWVKPLSPEDLQKAAARRINSVVSRYRGQLIAWDVVNENLHFSFYEDKLGENASAEFFSTAQKLDPNTIMFMNEYNTIENSSDERASAVNYRKKIQEILQYPGNDGIIAGIGLQGHFGSGQPNLAYMRSSLDILGSTGLPIWLTEVSAEKDPNQAQYLEEILREGYSHPAVQGIIMFAGPEIAGFKNTSLADTNWKNTPAGDVVDKLLGEWESGTLEITADDGGFVDALLFHGDYNVTVQHPEANFSTSLSFRVTKDISQATINVRKSMMRFQITNANKTAMQGAIVSIKQMKSDFPFGCCMNYNILKYTDYQNWFASRFKFTTFTNEMKWYSTEKIQGQENYTVSDAMLKFAKQHGISVRGHNIFWDNPKFQPDWVKPLSPEDLQKAAARRINSVVSRYRGQLIAWDVVNENLHFSFYEDKLGENASAEFFSTAQKLDPNTIMFMNEYNTIENSWDERASAVNYRKKILEILQYPGNDGIIAGIGLQGHFGSGQPNLAYMRSSLDILGSTGLPIWLTEVNAEKDPNQAQYLEEILREGYSHPAVQGIIMFAGPEIAGFKDMSLADTNWKNTPAGDVVDKLLGEWESGTLEITADDRGFVNALLFHGDYNVTVQHPEANFSTSLSFRVTKDIPQATINVQIHA</sequence>
<dbReference type="Pfam" id="PF00331">
    <property type="entry name" value="Glyco_hydro_10"/>
    <property type="match status" value="2"/>
</dbReference>
<feature type="domain" description="GH10" evidence="6">
    <location>
        <begin position="561"/>
        <end position="859"/>
    </location>
</feature>
<dbReference type="AlphaFoldDB" id="A0A5N6QPK3"/>
<dbReference type="SMART" id="SM00633">
    <property type="entry name" value="Glyco_10"/>
    <property type="match status" value="2"/>
</dbReference>
<reference evidence="7 8" key="1">
    <citation type="submission" date="2019-06" db="EMBL/GenBank/DDBJ databases">
        <title>A chromosomal-level reference genome of Carpinus fangiana (Coryloideae, Betulaceae).</title>
        <authorList>
            <person name="Yang X."/>
            <person name="Wang Z."/>
            <person name="Zhang L."/>
            <person name="Hao G."/>
            <person name="Liu J."/>
            <person name="Yang Y."/>
        </authorList>
    </citation>
    <scope>NUCLEOTIDE SEQUENCE [LARGE SCALE GENOMIC DNA]</scope>
    <source>
        <strain evidence="7">Cfa_2016G</strain>
        <tissue evidence="7">Leaf</tissue>
    </source>
</reference>